<feature type="region of interest" description="Disordered" evidence="1">
    <location>
        <begin position="1"/>
        <end position="52"/>
    </location>
</feature>
<dbReference type="AlphaFoldDB" id="A0A1N6K8A7"/>
<reference evidence="2 3" key="1">
    <citation type="submission" date="2016-11" db="EMBL/GenBank/DDBJ databases">
        <authorList>
            <person name="Jaros S."/>
            <person name="Januszkiewicz K."/>
            <person name="Wedrychowicz H."/>
        </authorList>
    </citation>
    <scope>NUCLEOTIDE SEQUENCE [LARGE SCALE GENOMIC DNA]</scope>
    <source>
        <strain evidence="2 3">DSM 24787</strain>
    </source>
</reference>
<organism evidence="2 3">
    <name type="scientific">Chitinophaga niabensis</name>
    <dbReference type="NCBI Taxonomy" id="536979"/>
    <lineage>
        <taxon>Bacteria</taxon>
        <taxon>Pseudomonadati</taxon>
        <taxon>Bacteroidota</taxon>
        <taxon>Chitinophagia</taxon>
        <taxon>Chitinophagales</taxon>
        <taxon>Chitinophagaceae</taxon>
        <taxon>Chitinophaga</taxon>
    </lineage>
</organism>
<keyword evidence="3" id="KW-1185">Reference proteome</keyword>
<dbReference type="EMBL" id="FSRA01000002">
    <property type="protein sequence ID" value="SIO52824.1"/>
    <property type="molecule type" value="Genomic_DNA"/>
</dbReference>
<gene>
    <name evidence="2" type="ORF">SAMN04488055_5302</name>
</gene>
<accession>A0A1N6K8A7</accession>
<evidence type="ECO:0000256" key="1">
    <source>
        <dbReference type="SAM" id="MobiDB-lite"/>
    </source>
</evidence>
<name>A0A1N6K8A7_9BACT</name>
<evidence type="ECO:0000313" key="2">
    <source>
        <dbReference type="EMBL" id="SIO52824.1"/>
    </source>
</evidence>
<dbReference type="STRING" id="536979.SAMN04488055_5302"/>
<sequence length="625" mass="70953">MQHPGQQEHAQLEEQALLEEQEQTLLEQQAQTGNGNEEQSLPENDEQTQQRESYARRKLNLNTADAAALESLGLLHALQIEQFLLYRRSLGPLISIYELQAVPGFNLPLIRTLLPYVWAGNGLEPCYTWKDYVLRGKHTLLLRYTYPFQSAGKYNGSPDKMMLRYRYQFSRYASWGLVMEKDAGEGLFAGKQKSGFDHYGIHLFFRNIGRIKALALGDYTVNMGQGLIQWHGLAFGKSSAVMHTKREGDVLRPYASAGEFFFYRGAGITCQTGPFTFTAFISGRKLDARAGEVPGSAGTLVSTGYHRTDAESALKGNITQSSVGAVLKWSAEKGHIAWNMIGHQFSKPLSKGDKAYQLFAATGNHWLNTSIDHAFNWRNLHFFGEAAISKQGKTAILQGAMITLAHNVDMGILYRKEGIAYETLYGNTFSENPTPGNESGLYTAISLRWGAKWELSAYADVFRFPWLKYRINNPSEGYDVLMSITWRPDKTTELNAQFRHDDKPFMQRQQLRAQWSMKITGEVIWRSKVQVSKTKTSPTSFLAHHQCQARWKHWRFTAGYTWFDTAETEGLYLTGQQFPGDNSLSRFSGKGFSTRLAIQFHKIWCHWVRAVTKEVNTAVMLQYQL</sequence>
<dbReference type="InterPro" id="IPR010994">
    <property type="entry name" value="RuvA_2-like"/>
</dbReference>
<dbReference type="SUPFAM" id="SSF47781">
    <property type="entry name" value="RuvA domain 2-like"/>
    <property type="match status" value="1"/>
</dbReference>
<proteinExistence type="predicted"/>
<protein>
    <submittedName>
        <fullName evidence="2">Helix-hairpin-helix motif-containing protein</fullName>
    </submittedName>
</protein>
<evidence type="ECO:0000313" key="3">
    <source>
        <dbReference type="Proteomes" id="UP000185003"/>
    </source>
</evidence>
<feature type="compositionally biased region" description="Polar residues" evidence="1">
    <location>
        <begin position="32"/>
        <end position="42"/>
    </location>
</feature>
<dbReference type="Proteomes" id="UP000185003">
    <property type="component" value="Unassembled WGS sequence"/>
</dbReference>